<dbReference type="Pfam" id="PF00328">
    <property type="entry name" value="His_Phos_2"/>
    <property type="match status" value="1"/>
</dbReference>
<dbReference type="AlphaFoldDB" id="A0A8J4PRD7"/>
<dbReference type="OrthoDB" id="10257284at2759"/>
<dbReference type="InterPro" id="IPR029033">
    <property type="entry name" value="His_PPase_superfam"/>
</dbReference>
<gene>
    <name evidence="3" type="ORF">CYY_005821</name>
</gene>
<organism evidence="3 4">
    <name type="scientific">Polysphondylium violaceum</name>
    <dbReference type="NCBI Taxonomy" id="133409"/>
    <lineage>
        <taxon>Eukaryota</taxon>
        <taxon>Amoebozoa</taxon>
        <taxon>Evosea</taxon>
        <taxon>Eumycetozoa</taxon>
        <taxon>Dictyostelia</taxon>
        <taxon>Dictyosteliales</taxon>
        <taxon>Dictyosteliaceae</taxon>
        <taxon>Polysphondylium</taxon>
    </lineage>
</organism>
<dbReference type="PROSITE" id="PS00616">
    <property type="entry name" value="HIS_ACID_PHOSPHAT_1"/>
    <property type="match status" value="1"/>
</dbReference>
<evidence type="ECO:0000313" key="4">
    <source>
        <dbReference type="Proteomes" id="UP000695562"/>
    </source>
</evidence>
<dbReference type="InterPro" id="IPR000560">
    <property type="entry name" value="His_Pase_clade-2"/>
</dbReference>
<dbReference type="PANTHER" id="PTHR11567:SF203">
    <property type="entry name" value="COUNTING FACTOR 60"/>
    <property type="match status" value="1"/>
</dbReference>
<evidence type="ECO:0008006" key="5">
    <source>
        <dbReference type="Google" id="ProtNLM"/>
    </source>
</evidence>
<keyword evidence="2" id="KW-0732">Signal</keyword>
<comment type="similarity">
    <text evidence="1">Belongs to the histidine acid phosphatase family.</text>
</comment>
<reference evidence="3" key="1">
    <citation type="submission" date="2020-01" db="EMBL/GenBank/DDBJ databases">
        <title>Development of genomics and gene disruption for Polysphondylium violaceum indicates a role for the polyketide synthase stlB in stalk morphogenesis.</title>
        <authorList>
            <person name="Narita B."/>
            <person name="Kawabe Y."/>
            <person name="Kin K."/>
            <person name="Saito T."/>
            <person name="Gibbs R."/>
            <person name="Kuspa A."/>
            <person name="Muzny D."/>
            <person name="Queller D."/>
            <person name="Richards S."/>
            <person name="Strassman J."/>
            <person name="Sucgang R."/>
            <person name="Worley K."/>
            <person name="Schaap P."/>
        </authorList>
    </citation>
    <scope>NUCLEOTIDE SEQUENCE</scope>
    <source>
        <strain evidence="3">QSvi11</strain>
    </source>
</reference>
<evidence type="ECO:0000313" key="3">
    <source>
        <dbReference type="EMBL" id="KAF2072873.1"/>
    </source>
</evidence>
<dbReference type="GO" id="GO:0016791">
    <property type="term" value="F:phosphatase activity"/>
    <property type="evidence" value="ECO:0007669"/>
    <property type="project" value="TreeGrafter"/>
</dbReference>
<dbReference type="SUPFAM" id="SSF53254">
    <property type="entry name" value="Phosphoglycerate mutase-like"/>
    <property type="match status" value="1"/>
</dbReference>
<dbReference type="Gene3D" id="3.40.50.1240">
    <property type="entry name" value="Phosphoglycerate mutase-like"/>
    <property type="match status" value="1"/>
</dbReference>
<evidence type="ECO:0000256" key="2">
    <source>
        <dbReference type="SAM" id="SignalP"/>
    </source>
</evidence>
<feature type="signal peptide" evidence="2">
    <location>
        <begin position="1"/>
        <end position="20"/>
    </location>
</feature>
<protein>
    <recommendedName>
        <fullName evidence="5">Counting factor 60</fullName>
    </recommendedName>
</protein>
<dbReference type="PANTHER" id="PTHR11567">
    <property type="entry name" value="ACID PHOSPHATASE-RELATED"/>
    <property type="match status" value="1"/>
</dbReference>
<dbReference type="Proteomes" id="UP000695562">
    <property type="component" value="Unassembled WGS sequence"/>
</dbReference>
<dbReference type="InterPro" id="IPR033379">
    <property type="entry name" value="Acid_Pase_AS"/>
</dbReference>
<name>A0A8J4PRD7_9MYCE</name>
<evidence type="ECO:0000256" key="1">
    <source>
        <dbReference type="ARBA" id="ARBA00005375"/>
    </source>
</evidence>
<dbReference type="EMBL" id="AJWJ01000242">
    <property type="protein sequence ID" value="KAF2072873.1"/>
    <property type="molecule type" value="Genomic_DNA"/>
</dbReference>
<dbReference type="CDD" id="cd07061">
    <property type="entry name" value="HP_HAP_like"/>
    <property type="match status" value="1"/>
</dbReference>
<feature type="chain" id="PRO_5035310529" description="Counting factor 60" evidence="2">
    <location>
        <begin position="21"/>
        <end position="407"/>
    </location>
</feature>
<proteinExistence type="inferred from homology"/>
<dbReference type="InterPro" id="IPR050645">
    <property type="entry name" value="Histidine_acid_phosphatase"/>
</dbReference>
<accession>A0A8J4PRD7</accession>
<keyword evidence="4" id="KW-1185">Reference proteome</keyword>
<sequence>MKYLLYSALALLLCIAFINAQKPAYCQAPLAAPSANTNNMNLEMVQILMRHGDRTPLYSTLLSNMDQWDCSLSTYMLPSQSSQQNALSNVNRLFRKVYMPNREYLPGNCSVGQLTSLGFEQHLQLGQTFQSLYIEKYGLLSSQLDPNVMYFRSTDVPRTLQSAQAHITALYPSNSNPGIINLNTMDSYFEDMSPNALLCPEYGILVQNTTTTADYIQFESENAQFKQQLMTTLGVNVFPGWSGVMDLFFATQCHDLPLPQGISQADVDKVYANAIWQWKYQLSFPIVARLGSSPFLNELVNNIKAFLQGQTSVKYFLFSGHDDSVGPLVNLFGLLVDWPPYASHVELELWSDSSNDKYIQFKYNGESYVLDGCSDVMCPVDDFIEIAYSLLVPDYIDACSNSTSLFF</sequence>
<comment type="caution">
    <text evidence="3">The sequence shown here is derived from an EMBL/GenBank/DDBJ whole genome shotgun (WGS) entry which is preliminary data.</text>
</comment>